<dbReference type="eggNOG" id="COG0809">
    <property type="taxonomic scope" value="Bacteria"/>
</dbReference>
<dbReference type="PANTHER" id="PTHR30307:SF0">
    <property type="entry name" value="S-ADENOSYLMETHIONINE:TRNA RIBOSYLTRANSFERASE-ISOMERASE"/>
    <property type="match status" value="1"/>
</dbReference>
<gene>
    <name evidence="5" type="ORF">HMPREF9450_01671</name>
</gene>
<sequence length="437" mass="49732">MNNRHTAIRDCHFIATFARDRPLQGGNRDSHPILPAVNNELLISDYNYPLPEDRIAKFPLERREMSKLLVYEKGGISESRFARIGEALPAGAMLVFNNTKVIRARLVFYKPTGARIEIFCLEPHDPADYERAFAVKGSCRWSCIVGNLKKWKDDELHIDFEAEGRAQRLTARKAGQTDKEQIIEFSWNGDQSFGQLLEALGRIPIPPYLCRESEELDNSRYQTVYSKFEGSVAAPTAGLHFTPEIIAELRNTGHLTDEVTLHVGAGTFLPVKTDEVTRHKMHTEHFEIRLSTIRNLIDHLGEVIAVGTTSVRTLESLCALGWRILSSGSPDAERPVGQWEIYDVPVQRETRELLEALSVYLEQERLAKLKTATQIMIMPGYRYRIVRGIITNFHQPQSTLLLLVSAFIGEDWRKVYDFALNNDFRFLSYGDSSLLLP</sequence>
<reference evidence="5 6" key="1">
    <citation type="submission" date="2011-08" db="EMBL/GenBank/DDBJ databases">
        <title>The Genome Sequence of Alistipes indistinctus YIT 12060.</title>
        <authorList>
            <consortium name="The Broad Institute Genome Sequencing Platform"/>
            <person name="Earl A."/>
            <person name="Ward D."/>
            <person name="Feldgarden M."/>
            <person name="Gevers D."/>
            <person name="Morotomi M."/>
            <person name="Young S.K."/>
            <person name="Zeng Q."/>
            <person name="Gargeya S."/>
            <person name="Fitzgerald M."/>
            <person name="Haas B."/>
            <person name="Abouelleil A."/>
            <person name="Alvarado L."/>
            <person name="Arachchi H.M."/>
            <person name="Berlin A."/>
            <person name="Brown A."/>
            <person name="Chapman S.B."/>
            <person name="Chen Z."/>
            <person name="Dunbar C."/>
            <person name="Freedman E."/>
            <person name="Gearin G."/>
            <person name="Gellesch M."/>
            <person name="Goldberg J."/>
            <person name="Griggs A."/>
            <person name="Gujja S."/>
            <person name="Heiman D."/>
            <person name="Howarth C."/>
            <person name="Larson L."/>
            <person name="Lui A."/>
            <person name="MacDonald P.J.P."/>
            <person name="Montmayeur A."/>
            <person name="Murphy C."/>
            <person name="Neiman D."/>
            <person name="Pearson M."/>
            <person name="Priest M."/>
            <person name="Roberts A."/>
            <person name="Saif S."/>
            <person name="Shea T."/>
            <person name="Shenoy N."/>
            <person name="Sisk P."/>
            <person name="Stolte C."/>
            <person name="Sykes S."/>
            <person name="Wortman J."/>
            <person name="Nusbaum C."/>
            <person name="Birren B."/>
        </authorList>
    </citation>
    <scope>NUCLEOTIDE SEQUENCE [LARGE SCALE GENOMIC DNA]</scope>
    <source>
        <strain evidence="5 6">YIT 12060</strain>
    </source>
</reference>
<dbReference type="SUPFAM" id="SSF111337">
    <property type="entry name" value="QueA-like"/>
    <property type="match status" value="1"/>
</dbReference>
<dbReference type="InterPro" id="IPR003699">
    <property type="entry name" value="QueA"/>
</dbReference>
<keyword evidence="3" id="KW-0949">S-adenosyl-L-methionine</keyword>
<keyword evidence="4" id="KW-0671">Queuosine biosynthesis</keyword>
<dbReference type="PATRIC" id="fig|742725.3.peg.1765"/>
<proteinExistence type="predicted"/>
<keyword evidence="6" id="KW-1185">Reference proteome</keyword>
<dbReference type="Pfam" id="PF02547">
    <property type="entry name" value="Queuosine_synth"/>
    <property type="match status" value="1"/>
</dbReference>
<keyword evidence="1" id="KW-0963">Cytoplasm</keyword>
<organism evidence="5 6">
    <name type="scientific">Alistipes indistinctus YIT 12060</name>
    <dbReference type="NCBI Taxonomy" id="742725"/>
    <lineage>
        <taxon>Bacteria</taxon>
        <taxon>Pseudomonadati</taxon>
        <taxon>Bacteroidota</taxon>
        <taxon>Bacteroidia</taxon>
        <taxon>Bacteroidales</taxon>
        <taxon>Rikenellaceae</taxon>
        <taxon>Alistipes</taxon>
    </lineage>
</organism>
<dbReference type="InterPro" id="IPR042118">
    <property type="entry name" value="QueA_dom1"/>
</dbReference>
<evidence type="ECO:0000256" key="1">
    <source>
        <dbReference type="ARBA" id="ARBA00022490"/>
    </source>
</evidence>
<dbReference type="Proteomes" id="UP000006008">
    <property type="component" value="Unassembled WGS sequence"/>
</dbReference>
<keyword evidence="2" id="KW-0808">Transferase</keyword>
<evidence type="ECO:0000256" key="4">
    <source>
        <dbReference type="ARBA" id="ARBA00022785"/>
    </source>
</evidence>
<dbReference type="InterPro" id="IPR042119">
    <property type="entry name" value="QueA_dom2"/>
</dbReference>
<evidence type="ECO:0000256" key="3">
    <source>
        <dbReference type="ARBA" id="ARBA00022691"/>
    </source>
</evidence>
<dbReference type="STRING" id="742725.HMPREF9450_01671"/>
<protein>
    <recommendedName>
        <fullName evidence="7">S-adenosylmethionine:tRNA ribosyltransferase-isomerase</fullName>
    </recommendedName>
</protein>
<dbReference type="Gene3D" id="3.40.1780.10">
    <property type="entry name" value="QueA-like"/>
    <property type="match status" value="1"/>
</dbReference>
<evidence type="ECO:0000313" key="6">
    <source>
        <dbReference type="Proteomes" id="UP000006008"/>
    </source>
</evidence>
<dbReference type="InterPro" id="IPR036100">
    <property type="entry name" value="QueA_sf"/>
</dbReference>
<evidence type="ECO:0000313" key="5">
    <source>
        <dbReference type="EMBL" id="EHB91622.1"/>
    </source>
</evidence>
<name>G5HAK6_9BACT</name>
<dbReference type="GO" id="GO:0051075">
    <property type="term" value="F:S-adenosylmethionine:tRNA ribosyltransferase-isomerase activity"/>
    <property type="evidence" value="ECO:0007669"/>
    <property type="project" value="TreeGrafter"/>
</dbReference>
<dbReference type="GO" id="GO:0008616">
    <property type="term" value="P:tRNA queuosine(34) biosynthetic process"/>
    <property type="evidence" value="ECO:0007669"/>
    <property type="project" value="UniProtKB-KW"/>
</dbReference>
<evidence type="ECO:0000256" key="2">
    <source>
        <dbReference type="ARBA" id="ARBA00022679"/>
    </source>
</evidence>
<dbReference type="PANTHER" id="PTHR30307">
    <property type="entry name" value="S-ADENOSYLMETHIONINE:TRNA RIBOSYLTRANSFERASE-ISOMERASE"/>
    <property type="match status" value="1"/>
</dbReference>
<dbReference type="HOGENOM" id="CLU_039110_1_0_10"/>
<evidence type="ECO:0008006" key="7">
    <source>
        <dbReference type="Google" id="ProtNLM"/>
    </source>
</evidence>
<dbReference type="EMBL" id="ADLD01000013">
    <property type="protein sequence ID" value="EHB91622.1"/>
    <property type="molecule type" value="Genomic_DNA"/>
</dbReference>
<dbReference type="Gene3D" id="2.40.10.240">
    <property type="entry name" value="QueA-like"/>
    <property type="match status" value="1"/>
</dbReference>
<accession>G5HAK6</accession>
<comment type="caution">
    <text evidence="5">The sequence shown here is derived from an EMBL/GenBank/DDBJ whole genome shotgun (WGS) entry which is preliminary data.</text>
</comment>
<dbReference type="AlphaFoldDB" id="G5HAK6"/>